<evidence type="ECO:0000313" key="4">
    <source>
        <dbReference type="Proteomes" id="UP000005240"/>
    </source>
</evidence>
<proteinExistence type="predicted"/>
<keyword evidence="4" id="KW-1185">Reference proteome</keyword>
<dbReference type="OrthoDB" id="2505311at2759"/>
<dbReference type="VEuPathDB" id="FungiDB:PTTG_12551"/>
<evidence type="ECO:0000313" key="2">
    <source>
        <dbReference type="EMBL" id="OAV98872.1"/>
    </source>
</evidence>
<dbReference type="EMBL" id="ADAS02000005">
    <property type="protein sequence ID" value="OAV98872.1"/>
    <property type="molecule type" value="Genomic_DNA"/>
</dbReference>
<sequence length="277" mass="30916">MVTEAKEFDTIVWVDFFKISHLTAKLRAKYDCLCDFIHRCKQFISPLASEGRPDGDVMSAIGWSQDLTRLKILDQYRHEEAIEKNREVFDKLMEESEQAGKALWDAYSSLANIAADNTKKYIKELSSSPSTNNDLPANPNGDESCNPAAASLAFPSNDFHVNQFYEKTIDPLKHLSFAMVIPTFKSTGKIALASEGHQVDNGQFVFPHVKLAIAFPPDTICRMMILTQGNPHGSMKATEHGDSTRLSLCIQAAPRINYTIKKNEQVPLNEETSTSGK</sequence>
<dbReference type="EnsemblFungi" id="PTTG_12551-t43_1">
    <property type="protein sequence ID" value="PTTG_12551-t43_1-p1"/>
    <property type="gene ID" value="PTTG_12551"/>
</dbReference>
<gene>
    <name evidence="2" type="ORF">PTTG_12551</name>
</gene>
<reference evidence="2" key="2">
    <citation type="submission" date="2016-05" db="EMBL/GenBank/DDBJ databases">
        <title>Comparative analysis highlights variable genome content of wheat rusts and divergence of the mating loci.</title>
        <authorList>
            <person name="Cuomo C.A."/>
            <person name="Bakkeren G."/>
            <person name="Szabo L."/>
            <person name="Khalil H."/>
            <person name="Joly D."/>
            <person name="Goldberg J."/>
            <person name="Young S."/>
            <person name="Zeng Q."/>
            <person name="Fellers J."/>
        </authorList>
    </citation>
    <scope>NUCLEOTIDE SEQUENCE [LARGE SCALE GENOMIC DNA]</scope>
    <source>
        <strain evidence="2">1-1 BBBD Race 1</strain>
    </source>
</reference>
<feature type="domain" description="Tet-like 2OG-Fe(II) oxygenase" evidence="1">
    <location>
        <begin position="25"/>
        <end position="236"/>
    </location>
</feature>
<organism evidence="2">
    <name type="scientific">Puccinia triticina (isolate 1-1 / race 1 (BBBD))</name>
    <name type="common">Brown leaf rust fungus</name>
    <dbReference type="NCBI Taxonomy" id="630390"/>
    <lineage>
        <taxon>Eukaryota</taxon>
        <taxon>Fungi</taxon>
        <taxon>Dikarya</taxon>
        <taxon>Basidiomycota</taxon>
        <taxon>Pucciniomycotina</taxon>
        <taxon>Pucciniomycetes</taxon>
        <taxon>Pucciniales</taxon>
        <taxon>Pucciniaceae</taxon>
        <taxon>Puccinia</taxon>
    </lineage>
</organism>
<evidence type="ECO:0000313" key="3">
    <source>
        <dbReference type="EnsemblFungi" id="PTTG_12551-t43_1-p1"/>
    </source>
</evidence>
<evidence type="ECO:0000259" key="1">
    <source>
        <dbReference type="Pfam" id="PF20515"/>
    </source>
</evidence>
<accession>A0A180H2Y4</accession>
<reference evidence="3" key="4">
    <citation type="submission" date="2025-05" db="UniProtKB">
        <authorList>
            <consortium name="EnsemblFungi"/>
        </authorList>
    </citation>
    <scope>IDENTIFICATION</scope>
    <source>
        <strain evidence="3">isolate 1-1 / race 1 (BBBD)</strain>
    </source>
</reference>
<protein>
    <recommendedName>
        <fullName evidence="1">Tet-like 2OG-Fe(II) oxygenase domain-containing protein</fullName>
    </recommendedName>
</protein>
<dbReference type="InterPro" id="IPR046798">
    <property type="entry name" value="2OG-FeII_Oxy_6"/>
</dbReference>
<reference evidence="2" key="1">
    <citation type="submission" date="2009-11" db="EMBL/GenBank/DDBJ databases">
        <authorList>
            <consortium name="The Broad Institute Genome Sequencing Platform"/>
            <person name="Ward D."/>
            <person name="Feldgarden M."/>
            <person name="Earl A."/>
            <person name="Young S.K."/>
            <person name="Zeng Q."/>
            <person name="Koehrsen M."/>
            <person name="Alvarado L."/>
            <person name="Berlin A."/>
            <person name="Bochicchio J."/>
            <person name="Borenstein D."/>
            <person name="Chapman S.B."/>
            <person name="Chen Z."/>
            <person name="Engels R."/>
            <person name="Freedman E."/>
            <person name="Gellesch M."/>
            <person name="Goldberg J."/>
            <person name="Griggs A."/>
            <person name="Gujja S."/>
            <person name="Heilman E."/>
            <person name="Heiman D."/>
            <person name="Hepburn T."/>
            <person name="Howarth C."/>
            <person name="Jen D."/>
            <person name="Larson L."/>
            <person name="Lewis B."/>
            <person name="Mehta T."/>
            <person name="Park D."/>
            <person name="Pearson M."/>
            <person name="Roberts A."/>
            <person name="Saif S."/>
            <person name="Shea T."/>
            <person name="Shenoy N."/>
            <person name="Sisk P."/>
            <person name="Stolte C."/>
            <person name="Sykes S."/>
            <person name="Thomson T."/>
            <person name="Walk T."/>
            <person name="White J."/>
            <person name="Yandava C."/>
            <person name="Izard J."/>
            <person name="Baranova O.V."/>
            <person name="Blanton J.M."/>
            <person name="Tanner A.C."/>
            <person name="Dewhirst F.E."/>
            <person name="Haas B."/>
            <person name="Nusbaum C."/>
            <person name="Birren B."/>
        </authorList>
    </citation>
    <scope>NUCLEOTIDE SEQUENCE [LARGE SCALE GENOMIC DNA]</scope>
    <source>
        <strain evidence="2">1-1 BBBD Race 1</strain>
    </source>
</reference>
<reference evidence="3 4" key="3">
    <citation type="journal article" date="2017" name="G3 (Bethesda)">
        <title>Comparative analysis highlights variable genome content of wheat rusts and divergence of the mating loci.</title>
        <authorList>
            <person name="Cuomo C.A."/>
            <person name="Bakkeren G."/>
            <person name="Khalil H.B."/>
            <person name="Panwar V."/>
            <person name="Joly D."/>
            <person name="Linning R."/>
            <person name="Sakthikumar S."/>
            <person name="Song X."/>
            <person name="Adiconis X."/>
            <person name="Fan L."/>
            <person name="Goldberg J.M."/>
            <person name="Levin J.Z."/>
            <person name="Young S."/>
            <person name="Zeng Q."/>
            <person name="Anikster Y."/>
            <person name="Bruce M."/>
            <person name="Wang M."/>
            <person name="Yin C."/>
            <person name="McCallum B."/>
            <person name="Szabo L.J."/>
            <person name="Hulbert S."/>
            <person name="Chen X."/>
            <person name="Fellers J.P."/>
        </authorList>
    </citation>
    <scope>NUCLEOTIDE SEQUENCE</scope>
    <source>
        <strain evidence="4">Isolate 1-1 / race 1 (BBBD)</strain>
        <strain evidence="3">isolate 1-1 / race 1 (BBBD)</strain>
    </source>
</reference>
<dbReference type="Pfam" id="PF20515">
    <property type="entry name" value="2OG-FeII_Oxy_6"/>
    <property type="match status" value="1"/>
</dbReference>
<dbReference type="AlphaFoldDB" id="A0A180H2Y4"/>
<name>A0A180H2Y4_PUCT1</name>
<dbReference type="Proteomes" id="UP000005240">
    <property type="component" value="Unassembled WGS sequence"/>
</dbReference>